<dbReference type="AlphaFoldDB" id="E3L9M3"/>
<gene>
    <name evidence="3" type="ORF">PGTG_19194</name>
</gene>
<dbReference type="Proteomes" id="UP000008783">
    <property type="component" value="Unassembled WGS sequence"/>
</dbReference>
<feature type="region of interest" description="Disordered" evidence="1">
    <location>
        <begin position="1"/>
        <end position="92"/>
    </location>
</feature>
<dbReference type="VEuPathDB" id="FungiDB:PGTG_19194"/>
<evidence type="ECO:0000256" key="1">
    <source>
        <dbReference type="SAM" id="MobiDB-lite"/>
    </source>
</evidence>
<dbReference type="PANTHER" id="PTHR33096:SF1">
    <property type="entry name" value="CXC1-LIKE CYSTEINE CLUSTER ASSOCIATED WITH KDZ TRANSPOSASES DOMAIN-CONTAINING PROTEIN"/>
    <property type="match status" value="1"/>
</dbReference>
<keyword evidence="4" id="KW-1185">Reference proteome</keyword>
<proteinExistence type="predicted"/>
<dbReference type="HOGENOM" id="CLU_011407_4_0_1"/>
<dbReference type="GeneID" id="10543480"/>
<dbReference type="InterPro" id="IPR040521">
    <property type="entry name" value="KDZ"/>
</dbReference>
<dbReference type="InParanoid" id="E3L9M3"/>
<dbReference type="PANTHER" id="PTHR33096">
    <property type="entry name" value="CXC2 DOMAIN-CONTAINING PROTEIN"/>
    <property type="match status" value="1"/>
</dbReference>
<feature type="compositionally biased region" description="Basic residues" evidence="1">
    <location>
        <begin position="26"/>
        <end position="35"/>
    </location>
</feature>
<evidence type="ECO:0000313" key="3">
    <source>
        <dbReference type="EMBL" id="EFP93248.2"/>
    </source>
</evidence>
<dbReference type="Pfam" id="PF18758">
    <property type="entry name" value="KDZ"/>
    <property type="match status" value="1"/>
</dbReference>
<dbReference type="EMBL" id="DS178386">
    <property type="protein sequence ID" value="EFP93248.2"/>
    <property type="molecule type" value="Genomic_DNA"/>
</dbReference>
<dbReference type="Pfam" id="PF18802">
    <property type="entry name" value="CxC1"/>
    <property type="match status" value="1"/>
</dbReference>
<reference evidence="4" key="2">
    <citation type="journal article" date="2011" name="Proc. Natl. Acad. Sci. U.S.A.">
        <title>Obligate biotrophy features unraveled by the genomic analysis of rust fungi.</title>
        <authorList>
            <person name="Duplessis S."/>
            <person name="Cuomo C.A."/>
            <person name="Lin Y.-C."/>
            <person name="Aerts A."/>
            <person name="Tisserant E."/>
            <person name="Veneault-Fourrey C."/>
            <person name="Joly D.L."/>
            <person name="Hacquard S."/>
            <person name="Amselem J."/>
            <person name="Cantarel B.L."/>
            <person name="Chiu R."/>
            <person name="Coutinho P.M."/>
            <person name="Feau N."/>
            <person name="Field M."/>
            <person name="Frey P."/>
            <person name="Gelhaye E."/>
            <person name="Goldberg J."/>
            <person name="Grabherr M.G."/>
            <person name="Kodira C.D."/>
            <person name="Kohler A."/>
            <person name="Kuees U."/>
            <person name="Lindquist E.A."/>
            <person name="Lucas S.M."/>
            <person name="Mago R."/>
            <person name="Mauceli E."/>
            <person name="Morin E."/>
            <person name="Murat C."/>
            <person name="Pangilinan J.L."/>
            <person name="Park R."/>
            <person name="Pearson M."/>
            <person name="Quesneville H."/>
            <person name="Rouhier N."/>
            <person name="Sakthikumar S."/>
            <person name="Salamov A.A."/>
            <person name="Schmutz J."/>
            <person name="Selles B."/>
            <person name="Shapiro H."/>
            <person name="Tanguay P."/>
            <person name="Tuskan G.A."/>
            <person name="Henrissat B."/>
            <person name="Van de Peer Y."/>
            <person name="Rouze P."/>
            <person name="Ellis J.G."/>
            <person name="Dodds P.N."/>
            <person name="Schein J.E."/>
            <person name="Zhong S."/>
            <person name="Hamelin R.C."/>
            <person name="Grigoriev I.V."/>
            <person name="Szabo L.J."/>
            <person name="Martin F."/>
        </authorList>
    </citation>
    <scope>NUCLEOTIDE SEQUENCE [LARGE SCALE GENOMIC DNA]</scope>
    <source>
        <strain evidence="4">CRL 75-36-700-3 / race SCCL</strain>
    </source>
</reference>
<feature type="compositionally biased region" description="Basic and acidic residues" evidence="1">
    <location>
        <begin position="182"/>
        <end position="191"/>
    </location>
</feature>
<dbReference type="RefSeq" id="XP_003337667.2">
    <property type="nucleotide sequence ID" value="XM_003337619.2"/>
</dbReference>
<feature type="region of interest" description="Disordered" evidence="1">
    <location>
        <begin position="181"/>
        <end position="206"/>
    </location>
</feature>
<protein>
    <recommendedName>
        <fullName evidence="2">CxC1-like cysteine cluster associated with KDZ transposases domain-containing protein</fullName>
    </recommendedName>
</protein>
<reference key="1">
    <citation type="submission" date="2007-01" db="EMBL/GenBank/DDBJ databases">
        <title>The Genome Sequence of Puccinia graminis f. sp. tritici Strain CRL 75-36-700-3.</title>
        <authorList>
            <consortium name="The Broad Institute Genome Sequencing Platform"/>
            <person name="Birren B."/>
            <person name="Lander E."/>
            <person name="Galagan J."/>
            <person name="Nusbaum C."/>
            <person name="Devon K."/>
            <person name="Cuomo C."/>
            <person name="Jaffe D."/>
            <person name="Butler J."/>
            <person name="Alvarez P."/>
            <person name="Gnerre S."/>
            <person name="Grabherr M."/>
            <person name="Mauceli E."/>
            <person name="Brockman W."/>
            <person name="Young S."/>
            <person name="LaButti K."/>
            <person name="Sykes S."/>
            <person name="DeCaprio D."/>
            <person name="Crawford M."/>
            <person name="Koehrsen M."/>
            <person name="Engels R."/>
            <person name="Montgomery P."/>
            <person name="Pearson M."/>
            <person name="Howarth C."/>
            <person name="Larson L."/>
            <person name="White J."/>
            <person name="Zeng Q."/>
            <person name="Kodira C."/>
            <person name="Yandava C."/>
            <person name="Alvarado L."/>
            <person name="O'Leary S."/>
            <person name="Szabo L."/>
            <person name="Dean R."/>
            <person name="Schein J."/>
        </authorList>
    </citation>
    <scope>NUCLEOTIDE SEQUENCE</scope>
    <source>
        <strain>CRL 75-36-700-3</strain>
    </source>
</reference>
<dbReference type="KEGG" id="pgr:PGTG_19194"/>
<feature type="compositionally biased region" description="Low complexity" evidence="1">
    <location>
        <begin position="82"/>
        <end position="92"/>
    </location>
</feature>
<evidence type="ECO:0000259" key="2">
    <source>
        <dbReference type="Pfam" id="PF18802"/>
    </source>
</evidence>
<dbReference type="OrthoDB" id="2804062at2759"/>
<sequence length="1122" mass="129203">MYRRGHQTPYTDHPPPKITNPENPWKPRKPKKISAAKRPNFFPKSPSLAAPWDPSHPLPQDPRSVQCYISPESRDPRRRCNTTLSHHSSTRSHITSAPVITLAELPPGPASFIRPTLIGVSAYIQRPLQLPPITLPTINIARRTNHPLMAIHRISVRGTDRTQQVRRRIYASRIAANLSRLRSSEINDGQRARRPTNEPNDNVMDHLTGSLDVFQDNEQEDRPDTNADEGGDETEQAPVWVDLIEEQPDEIDDLIAADKERHRQQARDFNWTVLINYLLPVYMRLRIVTKNWSSTNSYDTFSSCLTTCSKKYNRLQRKQVTFCECTMDGVRLLQQGYLAGSPVKPQTAFSLPLLIFHNSLWNHCHIGAQPFTLALNDWLEPRSQRLCARKGKHPRQLRKPFSAAVDMFRQLEEKRKKSIFSVLGLSNQEVLASSSCPACFGPQPPNSSDYTANMRDRLIVCLDGNFQHRHQIKASRNHEKLRTPQFFISQADVDIVSQEIRHQEAQGMTPEQADRCTESHKAADDKRNESTWKGCDDTGLMGCCCRHDAAIYLTNIYKSGEQRHFPMTIIKKLLSDIEPNRQVGVLYDIGCTMDKYIDRRQLIPQYRSQLKFGTSVFHAYAHNWLCQLEFHPRFNKGWGLSDGEGLERLWSYLSSLVSPLRYATRNHRLAAISHRVKHHNNRGIKQLPYWLRRKFHQAIKRRQETQSTLTTLLSKRNPHEQLGQNFTIDFFKKQWKAQQQFHTEHTEAEIDRRNKLVALYKREATVEYMRERLQGPEIFLVTVAEVRELMDSIVAQSDSLASEIAELTGRMEGGSNRDYEEEKLRLLLWDAKSELFVQAVHIHAERQPLLNSHIMGSHLGTQGKENIIKALQNRRPAVKKIIDTFNGLYEQFQQKYPEQHLSDAHDHPLTYDDFVEWEMDHPFWNDGLYHHMEAPWSIDPDVKTGINCILILRRVQEEFELIAQELARAVGWAIATHSQLTETIAHITTRINLVKSDPNVATDRFDDLSFGVVSRLGKLELVQEELKLSLIDHGKLIEDWNDQVNSLWRQCQPSGNSAQFQQWTELIDKVKVDQSTVFPTLSAFSQPQNDVEDALEEAILGVGLDDGEDADEEWMSEGEEIS</sequence>
<organism evidence="3 4">
    <name type="scientific">Puccinia graminis f. sp. tritici (strain CRL 75-36-700-3 / race SCCL)</name>
    <name type="common">Black stem rust fungus</name>
    <dbReference type="NCBI Taxonomy" id="418459"/>
    <lineage>
        <taxon>Eukaryota</taxon>
        <taxon>Fungi</taxon>
        <taxon>Dikarya</taxon>
        <taxon>Basidiomycota</taxon>
        <taxon>Pucciniomycotina</taxon>
        <taxon>Pucciniomycetes</taxon>
        <taxon>Pucciniales</taxon>
        <taxon>Pucciniaceae</taxon>
        <taxon>Puccinia</taxon>
    </lineage>
</organism>
<evidence type="ECO:0000313" key="4">
    <source>
        <dbReference type="Proteomes" id="UP000008783"/>
    </source>
</evidence>
<dbReference type="eggNOG" id="ENOG502S2AH">
    <property type="taxonomic scope" value="Eukaryota"/>
</dbReference>
<accession>E3L9M3</accession>
<feature type="domain" description="CxC1-like cysteine cluster associated with KDZ transposases" evidence="2">
    <location>
        <begin position="291"/>
        <end position="384"/>
    </location>
</feature>
<dbReference type="InterPro" id="IPR041320">
    <property type="entry name" value="CxC1"/>
</dbReference>
<name>E3L9M3_PUCGT</name>